<dbReference type="EMBL" id="CAJVPU010001295">
    <property type="protein sequence ID" value="CAG8476895.1"/>
    <property type="molecule type" value="Genomic_DNA"/>
</dbReference>
<keyword evidence="2" id="KW-1185">Reference proteome</keyword>
<proteinExistence type="predicted"/>
<organism evidence="1 2">
    <name type="scientific">Dentiscutata heterogama</name>
    <dbReference type="NCBI Taxonomy" id="1316150"/>
    <lineage>
        <taxon>Eukaryota</taxon>
        <taxon>Fungi</taxon>
        <taxon>Fungi incertae sedis</taxon>
        <taxon>Mucoromycota</taxon>
        <taxon>Glomeromycotina</taxon>
        <taxon>Glomeromycetes</taxon>
        <taxon>Diversisporales</taxon>
        <taxon>Gigasporaceae</taxon>
        <taxon>Dentiscutata</taxon>
    </lineage>
</organism>
<name>A0ACA9KKQ5_9GLOM</name>
<reference evidence="1" key="1">
    <citation type="submission" date="2021-06" db="EMBL/GenBank/DDBJ databases">
        <authorList>
            <person name="Kallberg Y."/>
            <person name="Tangrot J."/>
            <person name="Rosling A."/>
        </authorList>
    </citation>
    <scope>NUCLEOTIDE SEQUENCE</scope>
    <source>
        <strain evidence="1">IL203A</strain>
    </source>
</reference>
<accession>A0ACA9KKQ5</accession>
<evidence type="ECO:0000313" key="2">
    <source>
        <dbReference type="Proteomes" id="UP000789702"/>
    </source>
</evidence>
<evidence type="ECO:0000313" key="1">
    <source>
        <dbReference type="EMBL" id="CAG8476895.1"/>
    </source>
</evidence>
<sequence length="102" mass="12029">MSVRRISIDKLDIKKMENKHQKIMTGARNADYLIVEEENENGVPMDKQYIENLIIHVSSEDQKVNDLKAIIHYLTSFTWPDYMTKRGFKMFASEDEKVLSFE</sequence>
<gene>
    <name evidence="1" type="ORF">DHETER_LOCUS1959</name>
</gene>
<dbReference type="Proteomes" id="UP000789702">
    <property type="component" value="Unassembled WGS sequence"/>
</dbReference>
<protein>
    <submittedName>
        <fullName evidence="1">12188_t:CDS:1</fullName>
    </submittedName>
</protein>
<comment type="caution">
    <text evidence="1">The sequence shown here is derived from an EMBL/GenBank/DDBJ whole genome shotgun (WGS) entry which is preliminary data.</text>
</comment>